<organism evidence="2 3">
    <name type="scientific">Gossypium davidsonii</name>
    <name type="common">Davidson's cotton</name>
    <name type="synonym">Gossypium klotzschianum subsp. davidsonii</name>
    <dbReference type="NCBI Taxonomy" id="34287"/>
    <lineage>
        <taxon>Eukaryota</taxon>
        <taxon>Viridiplantae</taxon>
        <taxon>Streptophyta</taxon>
        <taxon>Embryophyta</taxon>
        <taxon>Tracheophyta</taxon>
        <taxon>Spermatophyta</taxon>
        <taxon>Magnoliopsida</taxon>
        <taxon>eudicotyledons</taxon>
        <taxon>Gunneridae</taxon>
        <taxon>Pentapetalae</taxon>
        <taxon>rosids</taxon>
        <taxon>malvids</taxon>
        <taxon>Malvales</taxon>
        <taxon>Malvaceae</taxon>
        <taxon>Malvoideae</taxon>
        <taxon>Gossypium</taxon>
    </lineage>
</organism>
<evidence type="ECO:0000256" key="1">
    <source>
        <dbReference type="ARBA" id="ARBA00005437"/>
    </source>
</evidence>
<evidence type="ECO:0000313" key="3">
    <source>
        <dbReference type="Proteomes" id="UP000593561"/>
    </source>
</evidence>
<dbReference type="Pfam" id="PF04525">
    <property type="entry name" value="LOR"/>
    <property type="match status" value="1"/>
</dbReference>
<sequence>MASDEQMIKIVGDQFCVPYTMQLVVKRKVESFSNVHYDVFDTTGNSLLQVDGGVWNSKKKRVIKDPAGFPVITLRKKALSWKKQWQIYQGESSEKNHFLCSVQRSNALQMKNNLDVYLASSYMEDGPDFHVTGSFTSMSFKVWKGNSVIAEVMHNFTWGSCMGKESFKLKVYPEVDYAFILALTVIMHETDKLDCNATWNQQPATVEFSSSKATGSAALKLDRMQQLLD</sequence>
<evidence type="ECO:0000313" key="2">
    <source>
        <dbReference type="EMBL" id="MBA0624522.1"/>
    </source>
</evidence>
<gene>
    <name evidence="2" type="ORF">Godav_009870</name>
</gene>
<evidence type="ECO:0008006" key="4">
    <source>
        <dbReference type="Google" id="ProtNLM"/>
    </source>
</evidence>
<dbReference type="Proteomes" id="UP000593561">
    <property type="component" value="Unassembled WGS sequence"/>
</dbReference>
<dbReference type="InterPro" id="IPR025659">
    <property type="entry name" value="Tubby-like_C"/>
</dbReference>
<accession>A0A7J8SG83</accession>
<dbReference type="PANTHER" id="PTHR31087:SF17">
    <property type="entry name" value="PROTEIN LURP-ONE-RELATED 14-RELATED"/>
    <property type="match status" value="1"/>
</dbReference>
<name>A0A7J8SG83_GOSDV</name>
<comment type="caution">
    <text evidence="2">The sequence shown here is derived from an EMBL/GenBank/DDBJ whole genome shotgun (WGS) entry which is preliminary data.</text>
</comment>
<dbReference type="AlphaFoldDB" id="A0A7J8SG83"/>
<dbReference type="PANTHER" id="PTHR31087">
    <property type="match status" value="1"/>
</dbReference>
<reference evidence="2 3" key="1">
    <citation type="journal article" date="2019" name="Genome Biol. Evol.">
        <title>Insights into the evolution of the New World diploid cottons (Gossypium, subgenus Houzingenia) based on genome sequencing.</title>
        <authorList>
            <person name="Grover C.E."/>
            <person name="Arick M.A. 2nd"/>
            <person name="Thrash A."/>
            <person name="Conover J.L."/>
            <person name="Sanders W.S."/>
            <person name="Peterson D.G."/>
            <person name="Frelichowski J.E."/>
            <person name="Scheffler J.A."/>
            <person name="Scheffler B.E."/>
            <person name="Wendel J.F."/>
        </authorList>
    </citation>
    <scope>NUCLEOTIDE SEQUENCE [LARGE SCALE GENOMIC DNA]</scope>
    <source>
        <strain evidence="2">27</strain>
        <tissue evidence="2">Leaf</tissue>
    </source>
</reference>
<keyword evidence="3" id="KW-1185">Reference proteome</keyword>
<dbReference type="Gene3D" id="2.40.160.200">
    <property type="entry name" value="LURP1-related"/>
    <property type="match status" value="1"/>
</dbReference>
<dbReference type="SUPFAM" id="SSF54518">
    <property type="entry name" value="Tubby C-terminal domain-like"/>
    <property type="match status" value="1"/>
</dbReference>
<dbReference type="InterPro" id="IPR007612">
    <property type="entry name" value="LOR"/>
</dbReference>
<comment type="similarity">
    <text evidence="1">Belongs to the LOR family.</text>
</comment>
<proteinExistence type="inferred from homology"/>
<dbReference type="InterPro" id="IPR038595">
    <property type="entry name" value="LOR_sf"/>
</dbReference>
<protein>
    <recommendedName>
        <fullName evidence="4">Protein LURP-one-related 14-like</fullName>
    </recommendedName>
</protein>
<dbReference type="EMBL" id="JABFAC010000009">
    <property type="protein sequence ID" value="MBA0624522.1"/>
    <property type="molecule type" value="Genomic_DNA"/>
</dbReference>